<dbReference type="EMBL" id="CATQJA010002606">
    <property type="protein sequence ID" value="CAJ0572800.1"/>
    <property type="molecule type" value="Genomic_DNA"/>
</dbReference>
<feature type="signal peptide" evidence="2">
    <location>
        <begin position="1"/>
        <end position="18"/>
    </location>
</feature>
<gene>
    <name evidence="3" type="ORF">MSPICULIGERA_LOCUS11177</name>
</gene>
<accession>A0AA36G1T0</accession>
<dbReference type="AlphaFoldDB" id="A0AA36G1T0"/>
<feature type="chain" id="PRO_5041286583" evidence="2">
    <location>
        <begin position="19"/>
        <end position="72"/>
    </location>
</feature>
<evidence type="ECO:0000313" key="3">
    <source>
        <dbReference type="EMBL" id="CAJ0572800.1"/>
    </source>
</evidence>
<sequence>MSIRYVLLLVFLVGAVFCQFEEVKRRIGLRYMYDQDAPSDVVGMLSQDDLNNPRPLLRGRYGKRSNLPPILY</sequence>
<evidence type="ECO:0000313" key="4">
    <source>
        <dbReference type="Proteomes" id="UP001177023"/>
    </source>
</evidence>
<keyword evidence="2" id="KW-0732">Signal</keyword>
<feature type="region of interest" description="Disordered" evidence="1">
    <location>
        <begin position="44"/>
        <end position="72"/>
    </location>
</feature>
<protein>
    <submittedName>
        <fullName evidence="3">Uncharacterized protein</fullName>
    </submittedName>
</protein>
<feature type="non-terminal residue" evidence="3">
    <location>
        <position position="1"/>
    </location>
</feature>
<comment type="caution">
    <text evidence="3">The sequence shown here is derived from an EMBL/GenBank/DDBJ whole genome shotgun (WGS) entry which is preliminary data.</text>
</comment>
<name>A0AA36G1T0_9BILA</name>
<evidence type="ECO:0000256" key="1">
    <source>
        <dbReference type="SAM" id="MobiDB-lite"/>
    </source>
</evidence>
<proteinExistence type="predicted"/>
<reference evidence="3" key="1">
    <citation type="submission" date="2023-06" db="EMBL/GenBank/DDBJ databases">
        <authorList>
            <person name="Delattre M."/>
        </authorList>
    </citation>
    <scope>NUCLEOTIDE SEQUENCE</scope>
    <source>
        <strain evidence="3">AF72</strain>
    </source>
</reference>
<dbReference type="Proteomes" id="UP001177023">
    <property type="component" value="Unassembled WGS sequence"/>
</dbReference>
<organism evidence="3 4">
    <name type="scientific">Mesorhabditis spiculigera</name>
    <dbReference type="NCBI Taxonomy" id="96644"/>
    <lineage>
        <taxon>Eukaryota</taxon>
        <taxon>Metazoa</taxon>
        <taxon>Ecdysozoa</taxon>
        <taxon>Nematoda</taxon>
        <taxon>Chromadorea</taxon>
        <taxon>Rhabditida</taxon>
        <taxon>Rhabditina</taxon>
        <taxon>Rhabditomorpha</taxon>
        <taxon>Rhabditoidea</taxon>
        <taxon>Rhabditidae</taxon>
        <taxon>Mesorhabditinae</taxon>
        <taxon>Mesorhabditis</taxon>
    </lineage>
</organism>
<evidence type="ECO:0000256" key="2">
    <source>
        <dbReference type="SAM" id="SignalP"/>
    </source>
</evidence>
<keyword evidence="4" id="KW-1185">Reference proteome</keyword>